<evidence type="ECO:0000256" key="7">
    <source>
        <dbReference type="ARBA" id="ARBA00022723"/>
    </source>
</evidence>
<evidence type="ECO:0000256" key="2">
    <source>
        <dbReference type="ARBA" id="ARBA00003690"/>
    </source>
</evidence>
<dbReference type="PROSITE" id="PS00086">
    <property type="entry name" value="CYTOCHROME_P450"/>
    <property type="match status" value="1"/>
</dbReference>
<dbReference type="PANTHER" id="PTHR24292:SF54">
    <property type="entry name" value="CYP9F3-RELATED"/>
    <property type="match status" value="1"/>
</dbReference>
<dbReference type="Proteomes" id="UP000001555">
    <property type="component" value="Unassembled WGS sequence"/>
</dbReference>
<dbReference type="STRING" id="6945.B7PB37"/>
<keyword evidence="8" id="KW-0256">Endoplasmic reticulum</keyword>
<keyword evidence="13" id="KW-0472">Membrane</keyword>
<keyword evidence="12 15" id="KW-0503">Monooxygenase</keyword>
<dbReference type="InterPro" id="IPR017972">
    <property type="entry name" value="Cyt_P450_CS"/>
</dbReference>
<keyword evidence="6 14" id="KW-0349">Heme</keyword>
<evidence type="ECO:0000256" key="9">
    <source>
        <dbReference type="ARBA" id="ARBA00022848"/>
    </source>
</evidence>
<evidence type="ECO:0000256" key="10">
    <source>
        <dbReference type="ARBA" id="ARBA00023002"/>
    </source>
</evidence>
<evidence type="ECO:0000256" key="8">
    <source>
        <dbReference type="ARBA" id="ARBA00022824"/>
    </source>
</evidence>
<dbReference type="GO" id="GO:0005506">
    <property type="term" value="F:iron ion binding"/>
    <property type="evidence" value="ECO:0007669"/>
    <property type="project" value="InterPro"/>
</dbReference>
<dbReference type="SUPFAM" id="SSF48264">
    <property type="entry name" value="Cytochrome P450"/>
    <property type="match status" value="1"/>
</dbReference>
<comment type="similarity">
    <text evidence="5 15">Belongs to the cytochrome P450 family.</text>
</comment>
<dbReference type="InterPro" id="IPR001128">
    <property type="entry name" value="Cyt_P450"/>
</dbReference>
<dbReference type="VEuPathDB" id="VectorBase:ISCI003215"/>
<comment type="subcellular location">
    <subcellularLocation>
        <location evidence="4">Endoplasmic reticulum membrane</location>
        <topology evidence="4">Peripheral membrane protein</topology>
    </subcellularLocation>
    <subcellularLocation>
        <location evidence="3">Microsome membrane</location>
        <topology evidence="3">Peripheral membrane protein</topology>
    </subcellularLocation>
</comment>
<accession>B7PB37</accession>
<keyword evidence="19" id="KW-1185">Reference proteome</keyword>
<evidence type="ECO:0000256" key="15">
    <source>
        <dbReference type="RuleBase" id="RU000461"/>
    </source>
</evidence>
<evidence type="ECO:0000256" key="1">
    <source>
        <dbReference type="ARBA" id="ARBA00001971"/>
    </source>
</evidence>
<dbReference type="PRINTS" id="PR00465">
    <property type="entry name" value="EP450IV"/>
</dbReference>
<keyword evidence="9" id="KW-0492">Microsome</keyword>
<evidence type="ECO:0000256" key="6">
    <source>
        <dbReference type="ARBA" id="ARBA00022617"/>
    </source>
</evidence>
<evidence type="ECO:0000256" key="16">
    <source>
        <dbReference type="SAM" id="SignalP"/>
    </source>
</evidence>
<feature type="binding site" description="axial binding residue" evidence="14">
    <location>
        <position position="88"/>
    </location>
    <ligand>
        <name>heme</name>
        <dbReference type="ChEBI" id="CHEBI:30413"/>
    </ligand>
    <ligandPart>
        <name>Fe</name>
        <dbReference type="ChEBI" id="CHEBI:18248"/>
    </ligandPart>
</feature>
<evidence type="ECO:0000256" key="3">
    <source>
        <dbReference type="ARBA" id="ARBA00004174"/>
    </source>
</evidence>
<dbReference type="EMBL" id="ABJB011018758">
    <property type="status" value="NOT_ANNOTATED_CDS"/>
    <property type="molecule type" value="Genomic_DNA"/>
</dbReference>
<dbReference type="VEuPathDB" id="VectorBase:ISCW001974"/>
<name>B7PB37_IXOSC</name>
<feature type="chain" id="PRO_5010959739" evidence="16">
    <location>
        <begin position="23"/>
        <end position="143"/>
    </location>
</feature>
<sequence length="143" mass="16531">MWITSVFFAYFMFSFRLDRTTPSEYVLGDTGIKVSKDCVISVPVYAMHYDPEYFPDPTTFDPRRFSDENIDKIRPYTYLPFGAGPRNCVGMRFALEAVKLSLLHSVHSVQFVRTENTQVNLASRYDFSFSTRCPQGEQTTCVF</sequence>
<dbReference type="EMBL" id="DS674493">
    <property type="protein sequence ID" value="EEC03809.1"/>
    <property type="molecule type" value="Genomic_DNA"/>
</dbReference>
<protein>
    <submittedName>
        <fullName evidence="17 18">Cytochrome P450, putative</fullName>
        <ecNumber evidence="17">1.14.14.1</ecNumber>
    </submittedName>
</protein>
<feature type="signal peptide" evidence="16">
    <location>
        <begin position="1"/>
        <end position="22"/>
    </location>
</feature>
<evidence type="ECO:0000313" key="17">
    <source>
        <dbReference type="EMBL" id="EEC03809.1"/>
    </source>
</evidence>
<dbReference type="EnsemblMetazoa" id="ISCW001974-RA">
    <property type="protein sequence ID" value="ISCW001974-PA"/>
    <property type="gene ID" value="ISCW001974"/>
</dbReference>
<keyword evidence="7 14" id="KW-0479">Metal-binding</keyword>
<dbReference type="InterPro" id="IPR036396">
    <property type="entry name" value="Cyt_P450_sf"/>
</dbReference>
<evidence type="ECO:0000313" key="18">
    <source>
        <dbReference type="EnsemblMetazoa" id="ISCW001974-PA"/>
    </source>
</evidence>
<dbReference type="EC" id="1.14.14.1" evidence="17"/>
<keyword evidence="11 14" id="KW-0408">Iron</keyword>
<organism>
    <name type="scientific">Ixodes scapularis</name>
    <name type="common">Black-legged tick</name>
    <name type="synonym">Deer tick</name>
    <dbReference type="NCBI Taxonomy" id="6945"/>
    <lineage>
        <taxon>Eukaryota</taxon>
        <taxon>Metazoa</taxon>
        <taxon>Ecdysozoa</taxon>
        <taxon>Arthropoda</taxon>
        <taxon>Chelicerata</taxon>
        <taxon>Arachnida</taxon>
        <taxon>Acari</taxon>
        <taxon>Parasitiformes</taxon>
        <taxon>Ixodida</taxon>
        <taxon>Ixodoidea</taxon>
        <taxon>Ixodidae</taxon>
        <taxon>Ixodinae</taxon>
        <taxon>Ixodes</taxon>
    </lineage>
</organism>
<proteinExistence type="inferred from homology"/>
<evidence type="ECO:0000256" key="14">
    <source>
        <dbReference type="PIRSR" id="PIRSR602403-1"/>
    </source>
</evidence>
<dbReference type="Gene3D" id="1.10.630.10">
    <property type="entry name" value="Cytochrome P450"/>
    <property type="match status" value="1"/>
</dbReference>
<dbReference type="PaxDb" id="6945-B7PB37"/>
<dbReference type="GO" id="GO:0005789">
    <property type="term" value="C:endoplasmic reticulum membrane"/>
    <property type="evidence" value="ECO:0007669"/>
    <property type="project" value="UniProtKB-SubCell"/>
</dbReference>
<evidence type="ECO:0000256" key="5">
    <source>
        <dbReference type="ARBA" id="ARBA00010617"/>
    </source>
</evidence>
<dbReference type="GO" id="GO:0020037">
    <property type="term" value="F:heme binding"/>
    <property type="evidence" value="ECO:0007669"/>
    <property type="project" value="InterPro"/>
</dbReference>
<feature type="non-terminal residue" evidence="17">
    <location>
        <position position="143"/>
    </location>
</feature>
<dbReference type="HOGENOM" id="CLU_001570_5_7_1"/>
<dbReference type="Pfam" id="PF00067">
    <property type="entry name" value="p450"/>
    <property type="match status" value="1"/>
</dbReference>
<keyword evidence="16" id="KW-0732">Signal</keyword>
<dbReference type="GO" id="GO:0016712">
    <property type="term" value="F:oxidoreductase activity, acting on paired donors, with incorporation or reduction of molecular oxygen, reduced flavin or flavoprotein as one donor, and incorporation of one atom of oxygen"/>
    <property type="evidence" value="ECO:0007669"/>
    <property type="project" value="UniProtKB-EC"/>
</dbReference>
<dbReference type="PANTHER" id="PTHR24292">
    <property type="entry name" value="CYTOCHROME P450"/>
    <property type="match status" value="1"/>
</dbReference>
<dbReference type="InterPro" id="IPR050476">
    <property type="entry name" value="Insect_CytP450_Detox"/>
</dbReference>
<evidence type="ECO:0000313" key="19">
    <source>
        <dbReference type="Proteomes" id="UP000001555"/>
    </source>
</evidence>
<reference evidence="17 19" key="1">
    <citation type="submission" date="2008-03" db="EMBL/GenBank/DDBJ databases">
        <title>Annotation of Ixodes scapularis.</title>
        <authorList>
            <consortium name="Ixodes scapularis Genome Project Consortium"/>
            <person name="Caler E."/>
            <person name="Hannick L.I."/>
            <person name="Bidwell S."/>
            <person name="Joardar V."/>
            <person name="Thiagarajan M."/>
            <person name="Amedeo P."/>
            <person name="Galinsky K.J."/>
            <person name="Schobel S."/>
            <person name="Inman J."/>
            <person name="Hostetler J."/>
            <person name="Miller J."/>
            <person name="Hammond M."/>
            <person name="Megy K."/>
            <person name="Lawson D."/>
            <person name="Kodira C."/>
            <person name="Sutton G."/>
            <person name="Meyer J."/>
            <person name="Hill C.A."/>
            <person name="Birren B."/>
            <person name="Nene V."/>
            <person name="Collins F."/>
            <person name="Alarcon-Chaidez F."/>
            <person name="Wikel S."/>
            <person name="Strausberg R."/>
        </authorList>
    </citation>
    <scope>NUCLEOTIDE SEQUENCE [LARGE SCALE GENOMIC DNA]</scope>
    <source>
        <strain evidence="19">Wikel</strain>
        <strain evidence="17">Wikel colony</strain>
    </source>
</reference>
<gene>
    <name evidence="17" type="ORF">IscW_ISCW001974</name>
</gene>
<comment type="function">
    <text evidence="2">May be involved in the metabolism of insect hormones and in the breakdown of synthetic insecticides.</text>
</comment>
<evidence type="ECO:0000256" key="13">
    <source>
        <dbReference type="ARBA" id="ARBA00023136"/>
    </source>
</evidence>
<comment type="cofactor">
    <cofactor evidence="1 14">
        <name>heme</name>
        <dbReference type="ChEBI" id="CHEBI:30413"/>
    </cofactor>
</comment>
<evidence type="ECO:0000256" key="12">
    <source>
        <dbReference type="ARBA" id="ARBA00023033"/>
    </source>
</evidence>
<evidence type="ECO:0000256" key="11">
    <source>
        <dbReference type="ARBA" id="ARBA00023004"/>
    </source>
</evidence>
<evidence type="ECO:0000256" key="4">
    <source>
        <dbReference type="ARBA" id="ARBA00004406"/>
    </source>
</evidence>
<dbReference type="AlphaFoldDB" id="B7PB37"/>
<dbReference type="InterPro" id="IPR002403">
    <property type="entry name" value="Cyt_P450_E_grp-IV"/>
</dbReference>
<reference evidence="18" key="2">
    <citation type="submission" date="2020-05" db="UniProtKB">
        <authorList>
            <consortium name="EnsemblMetazoa"/>
        </authorList>
    </citation>
    <scope>IDENTIFICATION</scope>
    <source>
        <strain evidence="18">wikel</strain>
    </source>
</reference>
<keyword evidence="10 15" id="KW-0560">Oxidoreductase</keyword>